<dbReference type="Proteomes" id="UP001140091">
    <property type="component" value="Unassembled WGS sequence"/>
</dbReference>
<comment type="caution">
    <text evidence="3">The sequence shown here is derived from an EMBL/GenBank/DDBJ whole genome shotgun (WGS) entry which is preliminary data.</text>
</comment>
<dbReference type="EMBL" id="JANBPK010000057">
    <property type="protein sequence ID" value="KAJ2936469.1"/>
    <property type="molecule type" value="Genomic_DNA"/>
</dbReference>
<keyword evidence="1" id="KW-0812">Transmembrane</keyword>
<feature type="transmembrane region" description="Helical" evidence="1">
    <location>
        <begin position="164"/>
        <end position="186"/>
    </location>
</feature>
<sequence>MKHEKLWECGNSGYKFPFPTPKEDPWTETLRPRQYKDAIRCRAWKEEVQVVLLFVRLFVLVYSMATKWLRTDPTEALLQHFLTQSGARNATEILEQVSISPDASVRINALWFLGLVFSLAAVLVGSVCLQWIREHEQQFSAADLEPQIAFSIGQMLTKSHDDWFVIHIFTILPLMLQTSLILFFLGLSDLLWSLSATIALPVTIAIGLTLLFLAGTTILPGLQALMLFLPWRFGSQMAHRNNYYENLTSMEGRGDWWEPMPRATRLLFRNKRGDYWLERDAAWLFQRDLDYMRLDTQYNGATQTFPQRPIPLYDAIQGILEGKNVAFSHAHFTPVDHCIASIVGANVMGETRPYARFLDRLSVAQPLSFGLPPEFKPSPEDHNVLQEDATLRLFSRGTSFDKIPPEAIGRCVEICVRLTAWMYGGKEVRRRQTTTRPDQGPLDRGLPIQLVTYALKQGLLDSEYTQQIRQQTRLIVLNYFEHTEPCDYPPNDHRKGPDTNECRFLSQAAKILASGDNFDICDEILERIHVRPRDDVYQAACAFCHAILLACGGGSVTSPPLQRFIKALYNYEISRNPPGSSTRAKGLRHLIFYPNQDWTNLIFRAQGLDSELDYADEMVGDDDRATLDDGVEQPAHTVVDILPPEPPA</sequence>
<name>A0A9W8JLW7_9AGAR</name>
<dbReference type="OrthoDB" id="2756178at2759"/>
<evidence type="ECO:0000256" key="1">
    <source>
        <dbReference type="SAM" id="Phobius"/>
    </source>
</evidence>
<evidence type="ECO:0000313" key="3">
    <source>
        <dbReference type="EMBL" id="KAJ2936469.1"/>
    </source>
</evidence>
<feature type="domain" description="DUF6535" evidence="2">
    <location>
        <begin position="26"/>
        <end position="193"/>
    </location>
</feature>
<feature type="transmembrane region" description="Helical" evidence="1">
    <location>
        <begin position="198"/>
        <end position="231"/>
    </location>
</feature>
<protein>
    <recommendedName>
        <fullName evidence="2">DUF6535 domain-containing protein</fullName>
    </recommendedName>
</protein>
<accession>A0A9W8JLW7</accession>
<evidence type="ECO:0000259" key="2">
    <source>
        <dbReference type="Pfam" id="PF20153"/>
    </source>
</evidence>
<proteinExistence type="predicted"/>
<feature type="transmembrane region" description="Helical" evidence="1">
    <location>
        <begin position="109"/>
        <end position="132"/>
    </location>
</feature>
<organism evidence="3 4">
    <name type="scientific">Candolleomyces eurysporus</name>
    <dbReference type="NCBI Taxonomy" id="2828524"/>
    <lineage>
        <taxon>Eukaryota</taxon>
        <taxon>Fungi</taxon>
        <taxon>Dikarya</taxon>
        <taxon>Basidiomycota</taxon>
        <taxon>Agaricomycotina</taxon>
        <taxon>Agaricomycetes</taxon>
        <taxon>Agaricomycetidae</taxon>
        <taxon>Agaricales</taxon>
        <taxon>Agaricineae</taxon>
        <taxon>Psathyrellaceae</taxon>
        <taxon>Candolleomyces</taxon>
    </lineage>
</organism>
<dbReference type="InterPro" id="IPR045338">
    <property type="entry name" value="DUF6535"/>
</dbReference>
<evidence type="ECO:0000313" key="4">
    <source>
        <dbReference type="Proteomes" id="UP001140091"/>
    </source>
</evidence>
<reference evidence="3" key="1">
    <citation type="submission" date="2022-06" db="EMBL/GenBank/DDBJ databases">
        <title>Genome Sequence of Candolleomyces eurysporus.</title>
        <authorList>
            <person name="Buettner E."/>
        </authorList>
    </citation>
    <scope>NUCLEOTIDE SEQUENCE</scope>
    <source>
        <strain evidence="3">VTCC 930004</strain>
    </source>
</reference>
<keyword evidence="4" id="KW-1185">Reference proteome</keyword>
<gene>
    <name evidence="3" type="ORF">H1R20_g626</name>
</gene>
<keyword evidence="1" id="KW-1133">Transmembrane helix</keyword>
<feature type="non-terminal residue" evidence="3">
    <location>
        <position position="1"/>
    </location>
</feature>
<dbReference type="AlphaFoldDB" id="A0A9W8JLW7"/>
<dbReference type="Pfam" id="PF20153">
    <property type="entry name" value="DUF6535"/>
    <property type="match status" value="1"/>
</dbReference>
<keyword evidence="1" id="KW-0472">Membrane</keyword>